<evidence type="ECO:0000259" key="12">
    <source>
        <dbReference type="PROSITE" id="PS51192"/>
    </source>
</evidence>
<evidence type="ECO:0000256" key="7">
    <source>
        <dbReference type="ARBA" id="ARBA00022839"/>
    </source>
</evidence>
<dbReference type="Proteomes" id="UP000549765">
    <property type="component" value="Unassembled WGS sequence"/>
</dbReference>
<dbReference type="InterPro" id="IPR036397">
    <property type="entry name" value="RNaseH_sf"/>
</dbReference>
<keyword evidence="9" id="KW-0239">DNA-directed DNA polymerase</keyword>
<evidence type="ECO:0000313" key="15">
    <source>
        <dbReference type="EMBL" id="NKZ24201.1"/>
    </source>
</evidence>
<dbReference type="SMART" id="SM00491">
    <property type="entry name" value="HELICc2"/>
    <property type="match status" value="1"/>
</dbReference>
<keyword evidence="8 10" id="KW-0067">ATP-binding</keyword>
<dbReference type="InterPro" id="IPR012337">
    <property type="entry name" value="RNaseH-like_sf"/>
</dbReference>
<gene>
    <name evidence="10 11" type="primary">dinG</name>
    <name evidence="15" type="ORF">HF964_05180</name>
</gene>
<feature type="domain" description="Helicase ATP-binding" evidence="12">
    <location>
        <begin position="272"/>
        <end position="497"/>
    </location>
</feature>
<reference evidence="15 16" key="1">
    <citation type="submission" date="2020-04" db="EMBL/GenBank/DDBJ databases">
        <title>MicrobeNet Type strains.</title>
        <authorList>
            <person name="Nicholson A.C."/>
        </authorList>
    </citation>
    <scope>NUCLEOTIDE SEQUENCE [LARGE SCALE GENOMIC DNA]</scope>
    <source>
        <strain evidence="15 16">CCUG 61472</strain>
    </source>
</reference>
<dbReference type="GO" id="GO:0003887">
    <property type="term" value="F:DNA-directed DNA polymerase activity"/>
    <property type="evidence" value="ECO:0007669"/>
    <property type="project" value="UniProtKB-KW"/>
</dbReference>
<dbReference type="InterPro" id="IPR001650">
    <property type="entry name" value="Helicase_C-like"/>
</dbReference>
<dbReference type="PROSITE" id="PS51193">
    <property type="entry name" value="HELICASE_ATP_BIND_2"/>
    <property type="match status" value="1"/>
</dbReference>
<comment type="similarity">
    <text evidence="10 11">Belongs to the helicase family. DinG subfamily. Type 2 sub-subfamily.</text>
</comment>
<feature type="short sequence motif" description="DEAH box" evidence="10">
    <location>
        <begin position="456"/>
        <end position="459"/>
    </location>
</feature>
<evidence type="ECO:0000256" key="9">
    <source>
        <dbReference type="ARBA" id="ARBA00022932"/>
    </source>
</evidence>
<dbReference type="InterPro" id="IPR006310">
    <property type="entry name" value="DinG"/>
</dbReference>
<dbReference type="Gene3D" id="3.30.420.10">
    <property type="entry name" value="Ribonuclease H-like superfamily/Ribonuclease H"/>
    <property type="match status" value="1"/>
</dbReference>
<dbReference type="InterPro" id="IPR011545">
    <property type="entry name" value="DEAD/DEAH_box_helicase_dom"/>
</dbReference>
<evidence type="ECO:0000259" key="13">
    <source>
        <dbReference type="PROSITE" id="PS51193"/>
    </source>
</evidence>
<evidence type="ECO:0000256" key="10">
    <source>
        <dbReference type="HAMAP-Rule" id="MF_02206"/>
    </source>
</evidence>
<dbReference type="Pfam" id="PF00929">
    <property type="entry name" value="RNase_T"/>
    <property type="match status" value="1"/>
</dbReference>
<keyword evidence="6 10" id="KW-0378">Hydrolase</keyword>
<sequence length="933" mass="106359">MLLENQKFAVVDIETTGTNIKDGARIIQIGAVIVQNNKIIQTFATNINPETVIPPAVVQLTGITDEDVVDAPLFSDVSKTLWHFLQDTIFVAHNINFDFPFLVAEFKRVGLPTLEIKGIDTVPLAQILYPTAPGYRLADLSQYLAIKHLQPHRADSDAQATARLFMDLWQVAKELPLITLQTLQKFSSILPRETSIFFDAIVTQRQQNPDNLASNLVVVNDLVVTRPEGNVIKKQSQPKRYPNTQRAKEQIFKSEIEYRGEQAKFMNLIYNNFSHSNSMAMMLEAPTGMGKTLGYLLPFAYLSQADRKTVISVPTFLLQEQVMQVIAQKLKPMLPFDIQAVMLKGRQHYLDLTKFRHILFSKAPNYADQFLKMRIIVWLTITTTGDLDEIQIGNPNTFFRQQIAYTSKDDINEFGELAFHERQQSQIKTANILVVNHAFLVQHAEEFVEKPFLIIDEAHQLAPSVLNVSRNQFSFSTALRSITQIQGMLLNNHTRDIFDMFRGSSANNDLLKKISSASQGIAENLNQLLMLLYRHFLLNVQLVTTPIGFEKRISSQGIVTFFEQHADLITRLQNDVTDLKLAFAGLNNIFEIENQRWLVNDFEQMTAFQAEANQLEKQLEVFWELHTQVLDNPDKGVFWLNSNSQNQTTNLILSSSLINTEGFFTEKIYPYFQPPIFVGATLFSSARSQYVFDQLNLSKEHVKVKRFADDFPYEKQAQLVLVNDAPDPRQTNQFMYSDYLARQIRQLLTSVSKKALILFNSLTTIEQVTKLLHAMPELHHFTILAQGMSGSNSKILRKFKDEERVILLGSGGFWEGIDMPSDEVELLVITRLPFDNPDTPLIQAQNDLLEQQHRNPFYNFSLPKATLRLRQGIGRILRTPDAIGMVIILDARIVNKKYGKTIVNALPKNLPIVTITSAQIKTTTDEFFKRTLK</sequence>
<evidence type="ECO:0000256" key="6">
    <source>
        <dbReference type="ARBA" id="ARBA00022801"/>
    </source>
</evidence>
<evidence type="ECO:0000256" key="4">
    <source>
        <dbReference type="ARBA" id="ARBA00022722"/>
    </source>
</evidence>
<dbReference type="PROSITE" id="PS51194">
    <property type="entry name" value="HELICASE_CTER"/>
    <property type="match status" value="1"/>
</dbReference>
<dbReference type="PROSITE" id="PS51192">
    <property type="entry name" value="HELICASE_ATP_BIND_1"/>
    <property type="match status" value="1"/>
</dbReference>
<dbReference type="SMART" id="SM00479">
    <property type="entry name" value="EXOIII"/>
    <property type="match status" value="1"/>
</dbReference>
<dbReference type="NCBIfam" id="TIGR01407">
    <property type="entry name" value="dinG_rel"/>
    <property type="match status" value="1"/>
</dbReference>
<evidence type="ECO:0000256" key="11">
    <source>
        <dbReference type="RuleBase" id="RU364106"/>
    </source>
</evidence>
<feature type="binding site" evidence="10">
    <location>
        <begin position="285"/>
        <end position="292"/>
    </location>
    <ligand>
        <name>ATP</name>
        <dbReference type="ChEBI" id="CHEBI:30616"/>
    </ligand>
</feature>
<feature type="domain" description="Helicase C-terminal" evidence="14">
    <location>
        <begin position="743"/>
        <end position="918"/>
    </location>
</feature>
<keyword evidence="7 10" id="KW-0269">Exonuclease</keyword>
<dbReference type="GO" id="GO:0008408">
    <property type="term" value="F:3'-5' exonuclease activity"/>
    <property type="evidence" value="ECO:0007669"/>
    <property type="project" value="UniProtKB-UniRule"/>
</dbReference>
<proteinExistence type="inferred from homology"/>
<dbReference type="GO" id="GO:0045004">
    <property type="term" value="P:DNA replication proofreading"/>
    <property type="evidence" value="ECO:0007669"/>
    <property type="project" value="TreeGrafter"/>
</dbReference>
<dbReference type="EMBL" id="JAAXPN010000004">
    <property type="protein sequence ID" value="NKZ24201.1"/>
    <property type="molecule type" value="Genomic_DNA"/>
</dbReference>
<dbReference type="RefSeq" id="WP_168722000.1">
    <property type="nucleotide sequence ID" value="NZ_JAAXPN010000004.1"/>
</dbReference>
<dbReference type="GO" id="GO:0005829">
    <property type="term" value="C:cytosol"/>
    <property type="evidence" value="ECO:0007669"/>
    <property type="project" value="TreeGrafter"/>
</dbReference>
<dbReference type="PANTHER" id="PTHR30231:SF41">
    <property type="entry name" value="DNA POLYMERASE III SUBUNIT EPSILON"/>
    <property type="match status" value="1"/>
</dbReference>
<keyword evidence="5 10" id="KW-0547">Nucleotide-binding</keyword>
<comment type="function">
    <text evidence="10 11">3'-5' exonuclease.</text>
</comment>
<evidence type="ECO:0000256" key="8">
    <source>
        <dbReference type="ARBA" id="ARBA00022840"/>
    </source>
</evidence>
<dbReference type="HAMAP" id="MF_02206">
    <property type="entry name" value="DinG_exonucl"/>
    <property type="match status" value="1"/>
</dbReference>
<dbReference type="SMART" id="SM00487">
    <property type="entry name" value="DEXDc"/>
    <property type="match status" value="1"/>
</dbReference>
<keyword evidence="16" id="KW-1185">Reference proteome</keyword>
<evidence type="ECO:0000256" key="2">
    <source>
        <dbReference type="ARBA" id="ARBA00022695"/>
    </source>
</evidence>
<dbReference type="InterPro" id="IPR006054">
    <property type="entry name" value="DnaQ"/>
</dbReference>
<evidence type="ECO:0000259" key="14">
    <source>
        <dbReference type="PROSITE" id="PS51194"/>
    </source>
</evidence>
<dbReference type="InterPro" id="IPR013520">
    <property type="entry name" value="Ribonucl_H"/>
</dbReference>
<dbReference type="GO" id="GO:0005524">
    <property type="term" value="F:ATP binding"/>
    <property type="evidence" value="ECO:0007669"/>
    <property type="project" value="UniProtKB-UniRule"/>
</dbReference>
<feature type="domain" description="Helicase ATP-binding" evidence="13">
    <location>
        <begin position="248"/>
        <end position="506"/>
    </location>
</feature>
<protein>
    <recommendedName>
        <fullName evidence="10 11">3'-5' exonuclease DinG</fullName>
        <ecNumber evidence="10 11">3.1.-.-</ecNumber>
    </recommendedName>
</protein>
<dbReference type="SUPFAM" id="SSF53098">
    <property type="entry name" value="Ribonuclease H-like"/>
    <property type="match status" value="1"/>
</dbReference>
<dbReference type="InterPro" id="IPR014001">
    <property type="entry name" value="Helicase_ATP-bd"/>
</dbReference>
<evidence type="ECO:0000313" key="16">
    <source>
        <dbReference type="Proteomes" id="UP000549765"/>
    </source>
</evidence>
<dbReference type="GO" id="GO:0003677">
    <property type="term" value="F:DNA binding"/>
    <property type="evidence" value="ECO:0007669"/>
    <property type="project" value="InterPro"/>
</dbReference>
<dbReference type="Pfam" id="PF00270">
    <property type="entry name" value="DEAD"/>
    <property type="match status" value="1"/>
</dbReference>
<keyword evidence="3" id="KW-0235">DNA replication</keyword>
<keyword evidence="1" id="KW-0808">Transferase</keyword>
<dbReference type="AlphaFoldDB" id="A0A7X6S3G7"/>
<comment type="caution">
    <text evidence="15">The sequence shown here is derived from an EMBL/GenBank/DDBJ whole genome shotgun (WGS) entry which is preliminary data.</text>
</comment>
<dbReference type="InterPro" id="IPR006555">
    <property type="entry name" value="ATP-dep_Helicase_C"/>
</dbReference>
<organism evidence="15 16">
    <name type="scientific">Periweissella fabalis</name>
    <dbReference type="NCBI Taxonomy" id="1070421"/>
    <lineage>
        <taxon>Bacteria</taxon>
        <taxon>Bacillati</taxon>
        <taxon>Bacillota</taxon>
        <taxon>Bacilli</taxon>
        <taxon>Lactobacillales</taxon>
        <taxon>Lactobacillaceae</taxon>
        <taxon>Periweissella</taxon>
    </lineage>
</organism>
<dbReference type="FunFam" id="3.30.420.10:FF:000045">
    <property type="entry name" value="3'-5' exonuclease DinG"/>
    <property type="match status" value="1"/>
</dbReference>
<keyword evidence="15" id="KW-0347">Helicase</keyword>
<keyword evidence="4 10" id="KW-0540">Nuclease</keyword>
<evidence type="ECO:0000256" key="1">
    <source>
        <dbReference type="ARBA" id="ARBA00022679"/>
    </source>
</evidence>
<dbReference type="InterPro" id="IPR014013">
    <property type="entry name" value="Helic_SF1/SF2_ATP-bd_DinG/Rad3"/>
</dbReference>
<dbReference type="CDD" id="cd06127">
    <property type="entry name" value="DEDDh"/>
    <property type="match status" value="1"/>
</dbReference>
<evidence type="ECO:0000256" key="3">
    <source>
        <dbReference type="ARBA" id="ARBA00022705"/>
    </source>
</evidence>
<dbReference type="InterPro" id="IPR027417">
    <property type="entry name" value="P-loop_NTPase"/>
</dbReference>
<name>A0A7X6S3G7_9LACO</name>
<dbReference type="SUPFAM" id="SSF52540">
    <property type="entry name" value="P-loop containing nucleoside triphosphate hydrolases"/>
    <property type="match status" value="2"/>
</dbReference>
<dbReference type="NCBIfam" id="TIGR00573">
    <property type="entry name" value="dnaq"/>
    <property type="match status" value="1"/>
</dbReference>
<dbReference type="Gene3D" id="3.40.50.300">
    <property type="entry name" value="P-loop containing nucleotide triphosphate hydrolases"/>
    <property type="match status" value="2"/>
</dbReference>
<keyword evidence="2" id="KW-0548">Nucleotidyltransferase</keyword>
<accession>A0A7X6S3G7</accession>
<dbReference type="PANTHER" id="PTHR30231">
    <property type="entry name" value="DNA POLYMERASE III SUBUNIT EPSILON"/>
    <property type="match status" value="1"/>
</dbReference>
<dbReference type="GO" id="GO:0016818">
    <property type="term" value="F:hydrolase activity, acting on acid anhydrides, in phosphorus-containing anhydrides"/>
    <property type="evidence" value="ECO:0007669"/>
    <property type="project" value="InterPro"/>
</dbReference>
<dbReference type="GO" id="GO:0004386">
    <property type="term" value="F:helicase activity"/>
    <property type="evidence" value="ECO:0007669"/>
    <property type="project" value="UniProtKB-KW"/>
</dbReference>
<dbReference type="Pfam" id="PF13307">
    <property type="entry name" value="Helicase_C_2"/>
    <property type="match status" value="1"/>
</dbReference>
<evidence type="ECO:0000256" key="5">
    <source>
        <dbReference type="ARBA" id="ARBA00022741"/>
    </source>
</evidence>
<dbReference type="EC" id="3.1.-.-" evidence="10 11"/>